<evidence type="ECO:0000256" key="8">
    <source>
        <dbReference type="ARBA" id="ARBA00031423"/>
    </source>
</evidence>
<keyword evidence="7 10" id="KW-0119">Carbohydrate metabolism</keyword>
<dbReference type="NCBIfam" id="NF011080">
    <property type="entry name" value="PRK14508.1-3"/>
    <property type="match status" value="1"/>
</dbReference>
<reference evidence="11 12" key="1">
    <citation type="submission" date="2019-01" db="EMBL/GenBank/DDBJ databases">
        <title>PMF-metabolizing Aryl O-demethylase.</title>
        <authorList>
            <person name="Kim M."/>
        </authorList>
    </citation>
    <scope>NUCLEOTIDE SEQUENCE [LARGE SCALE GENOMIC DNA]</scope>
    <source>
        <strain evidence="11 12">PMF1</strain>
    </source>
</reference>
<dbReference type="RefSeq" id="WP_130181270.1">
    <property type="nucleotide sequence ID" value="NZ_CP035945.1"/>
</dbReference>
<comment type="catalytic activity">
    <reaction evidence="1 10">
        <text>Transfers a segment of a (1-&gt;4)-alpha-D-glucan to a new position in an acceptor, which may be glucose or a (1-&gt;4)-alpha-D-glucan.</text>
        <dbReference type="EC" id="2.4.1.25"/>
    </reaction>
</comment>
<accession>A0A4P6LXY1</accession>
<dbReference type="InterPro" id="IPR003385">
    <property type="entry name" value="Glyco_hydro_77"/>
</dbReference>
<keyword evidence="5 10" id="KW-0328">Glycosyltransferase</keyword>
<evidence type="ECO:0000256" key="6">
    <source>
        <dbReference type="ARBA" id="ARBA00022679"/>
    </source>
</evidence>
<dbReference type="GO" id="GO:0004134">
    <property type="term" value="F:4-alpha-glucanotransferase activity"/>
    <property type="evidence" value="ECO:0007669"/>
    <property type="project" value="UniProtKB-EC"/>
</dbReference>
<evidence type="ECO:0000256" key="4">
    <source>
        <dbReference type="ARBA" id="ARBA00020295"/>
    </source>
</evidence>
<protein>
    <recommendedName>
        <fullName evidence="4 10">4-alpha-glucanotransferase</fullName>
        <ecNumber evidence="3 10">2.4.1.25</ecNumber>
    </recommendedName>
    <alternativeName>
        <fullName evidence="8 10">Amylomaltase</fullName>
    </alternativeName>
    <alternativeName>
        <fullName evidence="9 10">Disproportionating enzyme</fullName>
    </alternativeName>
</protein>
<dbReference type="SUPFAM" id="SSF51445">
    <property type="entry name" value="(Trans)glycosidases"/>
    <property type="match status" value="1"/>
</dbReference>
<dbReference type="AlphaFoldDB" id="A0A4P6LXY1"/>
<evidence type="ECO:0000256" key="3">
    <source>
        <dbReference type="ARBA" id="ARBA00012560"/>
    </source>
</evidence>
<keyword evidence="6 10" id="KW-0808">Transferase</keyword>
<evidence type="ECO:0000256" key="1">
    <source>
        <dbReference type="ARBA" id="ARBA00000439"/>
    </source>
</evidence>
<organism evidence="11 12">
    <name type="scientific">Blautia producta</name>
    <dbReference type="NCBI Taxonomy" id="33035"/>
    <lineage>
        <taxon>Bacteria</taxon>
        <taxon>Bacillati</taxon>
        <taxon>Bacillota</taxon>
        <taxon>Clostridia</taxon>
        <taxon>Lachnospirales</taxon>
        <taxon>Lachnospiraceae</taxon>
        <taxon>Blautia</taxon>
    </lineage>
</organism>
<dbReference type="KEGG" id="bpro:PMF13cell1_03073"/>
<dbReference type="EMBL" id="CP035945">
    <property type="protein sequence ID" value="QBE97514.1"/>
    <property type="molecule type" value="Genomic_DNA"/>
</dbReference>
<dbReference type="EC" id="2.4.1.25" evidence="3 10"/>
<dbReference type="NCBIfam" id="TIGR00217">
    <property type="entry name" value="malQ"/>
    <property type="match status" value="1"/>
</dbReference>
<gene>
    <name evidence="11" type="primary">malQ_1</name>
    <name evidence="11" type="ORF">PMF13cell1_03073</name>
</gene>
<evidence type="ECO:0000313" key="11">
    <source>
        <dbReference type="EMBL" id="QBE97514.1"/>
    </source>
</evidence>
<evidence type="ECO:0000256" key="2">
    <source>
        <dbReference type="ARBA" id="ARBA00005684"/>
    </source>
</evidence>
<evidence type="ECO:0000256" key="9">
    <source>
        <dbReference type="ARBA" id="ARBA00031501"/>
    </source>
</evidence>
<name>A0A4P6LXY1_9FIRM</name>
<evidence type="ECO:0000256" key="5">
    <source>
        <dbReference type="ARBA" id="ARBA00022676"/>
    </source>
</evidence>
<dbReference type="Pfam" id="PF02446">
    <property type="entry name" value="Glyco_hydro_77"/>
    <property type="match status" value="1"/>
</dbReference>
<dbReference type="Gene3D" id="3.20.20.80">
    <property type="entry name" value="Glycosidases"/>
    <property type="match status" value="1"/>
</dbReference>
<dbReference type="PANTHER" id="PTHR32438">
    <property type="entry name" value="4-ALPHA-GLUCANOTRANSFERASE DPE1, CHLOROPLASTIC/AMYLOPLASTIC"/>
    <property type="match status" value="1"/>
</dbReference>
<dbReference type="GO" id="GO:0005975">
    <property type="term" value="P:carbohydrate metabolic process"/>
    <property type="evidence" value="ECO:0007669"/>
    <property type="project" value="InterPro"/>
</dbReference>
<comment type="similarity">
    <text evidence="2 10">Belongs to the disproportionating enzyme family.</text>
</comment>
<evidence type="ECO:0000313" key="12">
    <source>
        <dbReference type="Proteomes" id="UP000289794"/>
    </source>
</evidence>
<dbReference type="InterPro" id="IPR017853">
    <property type="entry name" value="GH"/>
</dbReference>
<sequence length="493" mass="57657">MRRSGMLLPIASLPSPYGIGAFSKEAYEFIDLLKDTGQRLWQILPLGPTSYGDSPYQSFSTFAGNPYFIDLKVLIGKGWLTEEECDACDWGDHPSYIDYGKIYKSRFPLLRKAFERSRILSDGNFLTFCVENNHWLDDYALYMAVKNKFGGKSWILWDEDVRLREPAALKRYQDELREDIIFYQYLQFEFFEQWKNVKNYAHEKGIQIVGDIPIYVAFDSADTWANPELFQLDENNLPVAVAGCPPDGFSATGQLWGNPLYRWDYHKRMHYGWWMRRIAHCFKLFDIVRIDHFRGFDEYYSIPYGDETAQNGHWEKGPGMDLFNTMKEELGERNIIAEDLGFLTETVYKLLRDSGYPGMKVLQFAFDTSENSDYLTYKYDRNCVVYTGTHDNDTTVGWYEHLNDWDRDVALRYMNSFHTPKEEQHWDLISLAMRSVADTCIIPVQDYLGLGSEARINTPSTLGDNWKWRMSENAFSDALKGKIWHMTKLYGRL</sequence>
<dbReference type="PANTHER" id="PTHR32438:SF5">
    <property type="entry name" value="4-ALPHA-GLUCANOTRANSFERASE DPE1, CHLOROPLASTIC_AMYLOPLASTIC"/>
    <property type="match status" value="1"/>
</dbReference>
<proteinExistence type="inferred from homology"/>
<evidence type="ECO:0000256" key="7">
    <source>
        <dbReference type="ARBA" id="ARBA00023277"/>
    </source>
</evidence>
<dbReference type="Proteomes" id="UP000289794">
    <property type="component" value="Chromosome"/>
</dbReference>
<evidence type="ECO:0000256" key="10">
    <source>
        <dbReference type="RuleBase" id="RU361207"/>
    </source>
</evidence>